<evidence type="ECO:0000313" key="2">
    <source>
        <dbReference type="EMBL" id="MEQ2253780.1"/>
    </source>
</evidence>
<gene>
    <name evidence="2" type="ORF">ILYODFUR_036032</name>
</gene>
<dbReference type="EMBL" id="JAHRIQ010099807">
    <property type="protein sequence ID" value="MEQ2253780.1"/>
    <property type="molecule type" value="Genomic_DNA"/>
</dbReference>
<proteinExistence type="predicted"/>
<accession>A0ABV0V900</accession>
<feature type="region of interest" description="Disordered" evidence="1">
    <location>
        <begin position="66"/>
        <end position="87"/>
    </location>
</feature>
<evidence type="ECO:0000256" key="1">
    <source>
        <dbReference type="SAM" id="MobiDB-lite"/>
    </source>
</evidence>
<sequence length="107" mass="12613">MLFLQWELPDVKSKSRDTAEKKTQKIKKVLGVGGGERYRVMLRNIYMCVWMCECAHLCDGREKSESCYRQNDRRQKGVDTQKPSLGATHIKQRKHHAELCFTLNYNY</sequence>
<keyword evidence="3" id="KW-1185">Reference proteome</keyword>
<reference evidence="2 3" key="1">
    <citation type="submission" date="2021-06" db="EMBL/GenBank/DDBJ databases">
        <authorList>
            <person name="Palmer J.M."/>
        </authorList>
    </citation>
    <scope>NUCLEOTIDE SEQUENCE [LARGE SCALE GENOMIC DNA]</scope>
    <source>
        <strain evidence="3">if_2019</strain>
        <tissue evidence="2">Muscle</tissue>
    </source>
</reference>
<dbReference type="Proteomes" id="UP001482620">
    <property type="component" value="Unassembled WGS sequence"/>
</dbReference>
<feature type="compositionally biased region" description="Basic and acidic residues" evidence="1">
    <location>
        <begin position="66"/>
        <end position="79"/>
    </location>
</feature>
<name>A0ABV0V900_9TELE</name>
<organism evidence="2 3">
    <name type="scientific">Ilyodon furcidens</name>
    <name type="common">goldbreast splitfin</name>
    <dbReference type="NCBI Taxonomy" id="33524"/>
    <lineage>
        <taxon>Eukaryota</taxon>
        <taxon>Metazoa</taxon>
        <taxon>Chordata</taxon>
        <taxon>Craniata</taxon>
        <taxon>Vertebrata</taxon>
        <taxon>Euteleostomi</taxon>
        <taxon>Actinopterygii</taxon>
        <taxon>Neopterygii</taxon>
        <taxon>Teleostei</taxon>
        <taxon>Neoteleostei</taxon>
        <taxon>Acanthomorphata</taxon>
        <taxon>Ovalentaria</taxon>
        <taxon>Atherinomorphae</taxon>
        <taxon>Cyprinodontiformes</taxon>
        <taxon>Goodeidae</taxon>
        <taxon>Ilyodon</taxon>
    </lineage>
</organism>
<protein>
    <submittedName>
        <fullName evidence="2">Uncharacterized protein</fullName>
    </submittedName>
</protein>
<comment type="caution">
    <text evidence="2">The sequence shown here is derived from an EMBL/GenBank/DDBJ whole genome shotgun (WGS) entry which is preliminary data.</text>
</comment>
<evidence type="ECO:0000313" key="3">
    <source>
        <dbReference type="Proteomes" id="UP001482620"/>
    </source>
</evidence>